<evidence type="ECO:0000256" key="3">
    <source>
        <dbReference type="ARBA" id="ARBA00023239"/>
    </source>
</evidence>
<dbReference type="GO" id="GO:0019172">
    <property type="term" value="F:glyoxalase III activity"/>
    <property type="evidence" value="ECO:0007669"/>
    <property type="project" value="UniProtKB-EC"/>
</dbReference>
<evidence type="ECO:0000256" key="6">
    <source>
        <dbReference type="SAM" id="MobiDB-lite"/>
    </source>
</evidence>
<sequence length="267" mass="28187">MSAISCSSVYKPQEVFRPPHLSRTSPNCTSSSPQRLVQHKHCPSASSSSSIRDRHAYTHLPTQGWYLPEAAHPYYVLAPKYDIDFAAPGGPNPPVDAGSVAAFQADVPKFLEDPVVKAKLASAKKLSDVNVADYDAVFYPGGHGPVLDLATDPVNVKLASDFFRAGKVTAAVCHGPAALVGATDANGDSILKGRRATAFSDAEEEAVNKVKDVPFLVEARIKELGGTYEKAAELWGVTVVVDGILITGQNPASAHPIGEAIDKALSA</sequence>
<feature type="compositionally biased region" description="Polar residues" evidence="6">
    <location>
        <begin position="22"/>
        <end position="35"/>
    </location>
</feature>
<keyword evidence="2" id="KW-0346">Stress response</keyword>
<dbReference type="InterPro" id="IPR029062">
    <property type="entry name" value="Class_I_gatase-like"/>
</dbReference>
<dbReference type="EMBL" id="LR724601">
    <property type="protein sequence ID" value="VWO95208.1"/>
    <property type="molecule type" value="Genomic_DNA"/>
</dbReference>
<dbReference type="EC" id="4.2.1.130" evidence="1"/>
<dbReference type="InterPro" id="IPR002818">
    <property type="entry name" value="DJ-1/PfpI"/>
</dbReference>
<dbReference type="Pfam" id="PF01965">
    <property type="entry name" value="DJ-1_PfpI"/>
    <property type="match status" value="1"/>
</dbReference>
<dbReference type="PANTHER" id="PTHR48094">
    <property type="entry name" value="PROTEIN/NUCLEIC ACID DEGLYCASE DJ-1-RELATED"/>
    <property type="match status" value="1"/>
</dbReference>
<evidence type="ECO:0000256" key="4">
    <source>
        <dbReference type="ARBA" id="ARBA00038493"/>
    </source>
</evidence>
<name>A0A5K1JUQ3_9APHY</name>
<gene>
    <name evidence="8" type="primary">Q4X1I3</name>
</gene>
<proteinExistence type="inferred from homology"/>
<comment type="similarity">
    <text evidence="4">Belongs to the peptidase C56 family. HSP31-like subfamily.</text>
</comment>
<dbReference type="CDD" id="cd03141">
    <property type="entry name" value="GATase1_Hsp31_like"/>
    <property type="match status" value="1"/>
</dbReference>
<reference evidence="8" key="1">
    <citation type="submission" date="2019-10" db="EMBL/GenBank/DDBJ databases">
        <authorList>
            <person name="Nor Muhammad N."/>
        </authorList>
    </citation>
    <scope>NUCLEOTIDE SEQUENCE</scope>
</reference>
<dbReference type="InterPro" id="IPR050325">
    <property type="entry name" value="Prot/Nucl_acid_deglycase"/>
</dbReference>
<dbReference type="PANTHER" id="PTHR48094:SF11">
    <property type="entry name" value="GLUTATHIONE-INDEPENDENT GLYOXALASE HSP31-RELATED"/>
    <property type="match status" value="1"/>
</dbReference>
<dbReference type="SUPFAM" id="SSF52317">
    <property type="entry name" value="Class I glutamine amidotransferase-like"/>
    <property type="match status" value="1"/>
</dbReference>
<feature type="region of interest" description="Disordered" evidence="6">
    <location>
        <begin position="17"/>
        <end position="53"/>
    </location>
</feature>
<keyword evidence="3" id="KW-0456">Lyase</keyword>
<dbReference type="GO" id="GO:0005737">
    <property type="term" value="C:cytoplasm"/>
    <property type="evidence" value="ECO:0007669"/>
    <property type="project" value="TreeGrafter"/>
</dbReference>
<accession>A0A5K1JUQ3</accession>
<dbReference type="Gene3D" id="3.40.50.880">
    <property type="match status" value="1"/>
</dbReference>
<evidence type="ECO:0000259" key="7">
    <source>
        <dbReference type="Pfam" id="PF01965"/>
    </source>
</evidence>
<protein>
    <recommendedName>
        <fullName evidence="1">D-lactate dehydratase</fullName>
        <ecNumber evidence="1">4.2.1.130</ecNumber>
    </recommendedName>
</protein>
<evidence type="ECO:0000256" key="2">
    <source>
        <dbReference type="ARBA" id="ARBA00023016"/>
    </source>
</evidence>
<dbReference type="AlphaFoldDB" id="A0A5K1JUQ3"/>
<evidence type="ECO:0000256" key="5">
    <source>
        <dbReference type="ARBA" id="ARBA00048082"/>
    </source>
</evidence>
<organism evidence="8">
    <name type="scientific">Ganoderma boninense</name>
    <dbReference type="NCBI Taxonomy" id="34458"/>
    <lineage>
        <taxon>Eukaryota</taxon>
        <taxon>Fungi</taxon>
        <taxon>Dikarya</taxon>
        <taxon>Basidiomycota</taxon>
        <taxon>Agaricomycotina</taxon>
        <taxon>Agaricomycetes</taxon>
        <taxon>Polyporales</taxon>
        <taxon>Polyporaceae</taxon>
        <taxon>Ganoderma</taxon>
    </lineage>
</organism>
<dbReference type="GO" id="GO:0019243">
    <property type="term" value="P:methylglyoxal catabolic process to D-lactate via S-lactoyl-glutathione"/>
    <property type="evidence" value="ECO:0007669"/>
    <property type="project" value="TreeGrafter"/>
</dbReference>
<evidence type="ECO:0000256" key="1">
    <source>
        <dbReference type="ARBA" id="ARBA00013134"/>
    </source>
</evidence>
<evidence type="ECO:0000313" key="8">
    <source>
        <dbReference type="EMBL" id="VWO95208.1"/>
    </source>
</evidence>
<comment type="catalytic activity">
    <reaction evidence="5">
        <text>methylglyoxal + H2O = (R)-lactate + H(+)</text>
        <dbReference type="Rhea" id="RHEA:27754"/>
        <dbReference type="ChEBI" id="CHEBI:15377"/>
        <dbReference type="ChEBI" id="CHEBI:15378"/>
        <dbReference type="ChEBI" id="CHEBI:16004"/>
        <dbReference type="ChEBI" id="CHEBI:17158"/>
        <dbReference type="EC" id="4.2.1.130"/>
    </reaction>
</comment>
<feature type="domain" description="DJ-1/PfpI" evidence="7">
    <location>
        <begin position="123"/>
        <end position="255"/>
    </location>
</feature>